<evidence type="ECO:0000256" key="3">
    <source>
        <dbReference type="ARBA" id="ARBA00023015"/>
    </source>
</evidence>
<dbReference type="Pfam" id="PF00158">
    <property type="entry name" value="Sigma54_activat"/>
    <property type="match status" value="1"/>
</dbReference>
<dbReference type="Proteomes" id="UP000229757">
    <property type="component" value="Chromosome"/>
</dbReference>
<dbReference type="SUPFAM" id="SSF46689">
    <property type="entry name" value="Homeodomain-like"/>
    <property type="match status" value="1"/>
</dbReference>
<keyword evidence="8" id="KW-1185">Reference proteome</keyword>
<dbReference type="InterPro" id="IPR027417">
    <property type="entry name" value="P-loop_NTPase"/>
</dbReference>
<dbReference type="Gene3D" id="3.40.50.300">
    <property type="entry name" value="P-loop containing nucleotide triphosphate hydrolases"/>
    <property type="match status" value="1"/>
</dbReference>
<dbReference type="InterPro" id="IPR058031">
    <property type="entry name" value="AAA_lid_NorR"/>
</dbReference>
<protein>
    <submittedName>
        <fullName evidence="7">Transcriptional regulator, Fis family</fullName>
    </submittedName>
</protein>
<keyword evidence="1" id="KW-0547">Nucleotide-binding</keyword>
<name>A0A2K8KM78_9GAMM</name>
<dbReference type="InterPro" id="IPR025662">
    <property type="entry name" value="Sigma_54_int_dom_ATP-bd_1"/>
</dbReference>
<feature type="domain" description="Sigma-54 factor interaction" evidence="6">
    <location>
        <begin position="283"/>
        <end position="510"/>
    </location>
</feature>
<evidence type="ECO:0000256" key="1">
    <source>
        <dbReference type="ARBA" id="ARBA00022741"/>
    </source>
</evidence>
<gene>
    <name evidence="7" type="ORF">REIFOR_00644</name>
</gene>
<dbReference type="EMBL" id="CP011797">
    <property type="protein sequence ID" value="ATX75812.1"/>
    <property type="molecule type" value="Genomic_DNA"/>
</dbReference>
<sequence>MPDIETLPQGEIESLKEEHHYLVQTTGNEVLPYYENILSNSQCMIMLTDSRGQMLNSWGDQRFLNKEQKAFLNPGTYWGEAVNGTNAIGTAMELGQAVQVQKDEHFLKSNRFMVGSAAPIFNVNHDLLGVLDVSSDTYLPHAYTLGLVKLMSQAVENRLIVKRFAAENFLLSFNTNVDNIDSQWAGLIVFNDDGTIISANCRAELLLGQNLALAHISDIFDCPLRDLKNHPDLMPIKLPALGRFQMHGALRRPEKKIVQALDFRQRHLKKRPVDSNLITLERLSFGDQLVDRAVTQAKKVIEKDIPILIAGETGVGKEVFVSALHEFSSRRSYPLVAVNCAAIPAELVESELFGYEKGAFTGASNKGSIGLIRKAHRGTLFLDEIGEMPLKVQARLLRVLQERKVVPLGSTEAFPVDIKLISATNRSLRDDVEQGLFRQDLYYRVSGLNLELPPLRKRQDREALFQEVYQLFSTPEQPSQLSAEIVNLFLQHPWPGNLRQLASVLQIALAMAENEVIQLWDLPDDFLSDIHKSSVDRDSETVFGDESAQRMAEMGALVRHAAPSPIRDALPARESLPAEAAPEPIETDAEVDLLLLFQQHKGNISSLAKALSISRNTLYKRLKAEGIR</sequence>
<dbReference type="InterPro" id="IPR002197">
    <property type="entry name" value="HTH_Fis"/>
</dbReference>
<dbReference type="PROSITE" id="PS00675">
    <property type="entry name" value="SIGMA54_INTERACT_1"/>
    <property type="match status" value="1"/>
</dbReference>
<keyword evidence="3" id="KW-0805">Transcription regulation</keyword>
<dbReference type="Gene3D" id="3.30.450.40">
    <property type="match status" value="1"/>
</dbReference>
<dbReference type="GO" id="GO:0005524">
    <property type="term" value="F:ATP binding"/>
    <property type="evidence" value="ECO:0007669"/>
    <property type="project" value="UniProtKB-KW"/>
</dbReference>
<dbReference type="RefSeq" id="WP_273285346.1">
    <property type="nucleotide sequence ID" value="NZ_JABBBP010000076.1"/>
</dbReference>
<dbReference type="InterPro" id="IPR003593">
    <property type="entry name" value="AAA+_ATPase"/>
</dbReference>
<evidence type="ECO:0000256" key="5">
    <source>
        <dbReference type="ARBA" id="ARBA00023163"/>
    </source>
</evidence>
<dbReference type="InterPro" id="IPR029016">
    <property type="entry name" value="GAF-like_dom_sf"/>
</dbReference>
<dbReference type="Gene3D" id="1.10.10.60">
    <property type="entry name" value="Homeodomain-like"/>
    <property type="match status" value="1"/>
</dbReference>
<evidence type="ECO:0000313" key="7">
    <source>
        <dbReference type="EMBL" id="ATX75812.1"/>
    </source>
</evidence>
<dbReference type="Pfam" id="PF02954">
    <property type="entry name" value="HTH_8"/>
    <property type="match status" value="1"/>
</dbReference>
<organism evidence="7 8">
    <name type="scientific">Reinekea forsetii</name>
    <dbReference type="NCBI Taxonomy" id="1336806"/>
    <lineage>
        <taxon>Bacteria</taxon>
        <taxon>Pseudomonadati</taxon>
        <taxon>Pseudomonadota</taxon>
        <taxon>Gammaproteobacteria</taxon>
        <taxon>Oceanospirillales</taxon>
        <taxon>Saccharospirillaceae</taxon>
        <taxon>Reinekea</taxon>
    </lineage>
</organism>
<evidence type="ECO:0000259" key="6">
    <source>
        <dbReference type="PROSITE" id="PS50045"/>
    </source>
</evidence>
<dbReference type="InterPro" id="IPR002078">
    <property type="entry name" value="Sigma_54_int"/>
</dbReference>
<dbReference type="InterPro" id="IPR009057">
    <property type="entry name" value="Homeodomain-like_sf"/>
</dbReference>
<keyword evidence="5" id="KW-0804">Transcription</keyword>
<dbReference type="Pfam" id="PF25601">
    <property type="entry name" value="AAA_lid_14"/>
    <property type="match status" value="1"/>
</dbReference>
<dbReference type="CDD" id="cd00009">
    <property type="entry name" value="AAA"/>
    <property type="match status" value="1"/>
</dbReference>
<dbReference type="GO" id="GO:0006355">
    <property type="term" value="P:regulation of DNA-templated transcription"/>
    <property type="evidence" value="ECO:0007669"/>
    <property type="project" value="InterPro"/>
</dbReference>
<dbReference type="Pfam" id="PF01590">
    <property type="entry name" value="GAF"/>
    <property type="match status" value="1"/>
</dbReference>
<accession>A0A2K8KM78</accession>
<reference evidence="7 8" key="1">
    <citation type="journal article" date="2017" name="Environ. Microbiol.">
        <title>Genomic and physiological analyses of 'Reinekea forsetii' reveal a versatile opportunistic lifestyle during spring algae blooms.</title>
        <authorList>
            <person name="Avci B."/>
            <person name="Hahnke R.L."/>
            <person name="Chafee M."/>
            <person name="Fischer T."/>
            <person name="Gruber-Vodicka H."/>
            <person name="Tegetmeyer H.E."/>
            <person name="Harder J."/>
            <person name="Fuchs B.M."/>
            <person name="Amann R.I."/>
            <person name="Teeling H."/>
        </authorList>
    </citation>
    <scope>NUCLEOTIDE SEQUENCE [LARGE SCALE GENOMIC DNA]</scope>
    <source>
        <strain evidence="7 8">Hel1_31_D35</strain>
    </source>
</reference>
<dbReference type="SMART" id="SM00382">
    <property type="entry name" value="AAA"/>
    <property type="match status" value="1"/>
</dbReference>
<dbReference type="InterPro" id="IPR003018">
    <property type="entry name" value="GAF"/>
</dbReference>
<dbReference type="PANTHER" id="PTHR32071:SF77">
    <property type="entry name" value="TRANSCRIPTIONAL REGULATORY PROTEIN"/>
    <property type="match status" value="1"/>
</dbReference>
<dbReference type="KEGG" id="rfo:REIFOR_00644"/>
<dbReference type="FunFam" id="3.40.50.300:FF:000006">
    <property type="entry name" value="DNA-binding transcriptional regulator NtrC"/>
    <property type="match status" value="1"/>
</dbReference>
<evidence type="ECO:0000313" key="8">
    <source>
        <dbReference type="Proteomes" id="UP000229757"/>
    </source>
</evidence>
<evidence type="ECO:0000256" key="2">
    <source>
        <dbReference type="ARBA" id="ARBA00022840"/>
    </source>
</evidence>
<evidence type="ECO:0000256" key="4">
    <source>
        <dbReference type="ARBA" id="ARBA00023125"/>
    </source>
</evidence>
<dbReference type="GO" id="GO:0043565">
    <property type="term" value="F:sequence-specific DNA binding"/>
    <property type="evidence" value="ECO:0007669"/>
    <property type="project" value="InterPro"/>
</dbReference>
<dbReference type="Gene3D" id="1.10.8.60">
    <property type="match status" value="1"/>
</dbReference>
<keyword evidence="4" id="KW-0238">DNA-binding</keyword>
<dbReference type="AlphaFoldDB" id="A0A2K8KM78"/>
<proteinExistence type="predicted"/>
<keyword evidence="2" id="KW-0067">ATP-binding</keyword>
<dbReference type="SUPFAM" id="SSF52540">
    <property type="entry name" value="P-loop containing nucleoside triphosphate hydrolases"/>
    <property type="match status" value="1"/>
</dbReference>
<dbReference type="PROSITE" id="PS50045">
    <property type="entry name" value="SIGMA54_INTERACT_4"/>
    <property type="match status" value="1"/>
</dbReference>
<dbReference type="PANTHER" id="PTHR32071">
    <property type="entry name" value="TRANSCRIPTIONAL REGULATORY PROTEIN"/>
    <property type="match status" value="1"/>
</dbReference>